<accession>A0AAJ0HNG6</accession>
<dbReference type="EMBL" id="JAUIQD010000003">
    <property type="protein sequence ID" value="KAK3358102.1"/>
    <property type="molecule type" value="Genomic_DNA"/>
</dbReference>
<evidence type="ECO:0000313" key="6">
    <source>
        <dbReference type="Proteomes" id="UP001275084"/>
    </source>
</evidence>
<gene>
    <name evidence="5" type="ORF">B0T25DRAFT_477284</name>
</gene>
<dbReference type="Pfam" id="PF12796">
    <property type="entry name" value="Ank_2"/>
    <property type="match status" value="1"/>
</dbReference>
<feature type="repeat" description="ANK" evidence="3">
    <location>
        <begin position="89"/>
        <end position="121"/>
    </location>
</feature>
<dbReference type="PROSITE" id="PS50297">
    <property type="entry name" value="ANK_REP_REGION"/>
    <property type="match status" value="2"/>
</dbReference>
<feature type="region of interest" description="Disordered" evidence="4">
    <location>
        <begin position="188"/>
        <end position="235"/>
    </location>
</feature>
<dbReference type="PANTHER" id="PTHR24198">
    <property type="entry name" value="ANKYRIN REPEAT AND PROTEIN KINASE DOMAIN-CONTAINING PROTEIN"/>
    <property type="match status" value="1"/>
</dbReference>
<dbReference type="Pfam" id="PF00023">
    <property type="entry name" value="Ank"/>
    <property type="match status" value="1"/>
</dbReference>
<evidence type="ECO:0000256" key="2">
    <source>
        <dbReference type="ARBA" id="ARBA00023043"/>
    </source>
</evidence>
<reference evidence="5" key="2">
    <citation type="submission" date="2023-06" db="EMBL/GenBank/DDBJ databases">
        <authorList>
            <consortium name="Lawrence Berkeley National Laboratory"/>
            <person name="Haridas S."/>
            <person name="Hensen N."/>
            <person name="Bonometti L."/>
            <person name="Westerberg I."/>
            <person name="Brannstrom I.O."/>
            <person name="Guillou S."/>
            <person name="Cros-Aarteil S."/>
            <person name="Calhoun S."/>
            <person name="Kuo A."/>
            <person name="Mondo S."/>
            <person name="Pangilinan J."/>
            <person name="Riley R."/>
            <person name="Labutti K."/>
            <person name="Andreopoulos B."/>
            <person name="Lipzen A."/>
            <person name="Chen C."/>
            <person name="Yanf M."/>
            <person name="Daum C."/>
            <person name="Ng V."/>
            <person name="Clum A."/>
            <person name="Steindorff A."/>
            <person name="Ohm R."/>
            <person name="Martin F."/>
            <person name="Silar P."/>
            <person name="Natvig D."/>
            <person name="Lalanne C."/>
            <person name="Gautier V."/>
            <person name="Ament-Velasquez S.L."/>
            <person name="Kruys A."/>
            <person name="Hutchinson M.I."/>
            <person name="Powell A.J."/>
            <person name="Barry K."/>
            <person name="Miller A.N."/>
            <person name="Grigoriev I.V."/>
            <person name="Debuchy R."/>
            <person name="Gladieux P."/>
            <person name="Thoren M.H."/>
            <person name="Johannesson H."/>
        </authorList>
    </citation>
    <scope>NUCLEOTIDE SEQUENCE</scope>
    <source>
        <strain evidence="5">CBS 955.72</strain>
    </source>
</reference>
<feature type="compositionally biased region" description="Basic and acidic residues" evidence="4">
    <location>
        <begin position="226"/>
        <end position="235"/>
    </location>
</feature>
<protein>
    <submittedName>
        <fullName evidence="5">Ankyrin repeat-containing domain protein</fullName>
    </submittedName>
</protein>
<evidence type="ECO:0000313" key="5">
    <source>
        <dbReference type="EMBL" id="KAK3358102.1"/>
    </source>
</evidence>
<comment type="caution">
    <text evidence="5">The sequence shown here is derived from an EMBL/GenBank/DDBJ whole genome shotgun (WGS) entry which is preliminary data.</text>
</comment>
<feature type="repeat" description="ANK" evidence="3">
    <location>
        <begin position="54"/>
        <end position="86"/>
    </location>
</feature>
<feature type="compositionally biased region" description="Acidic residues" evidence="4">
    <location>
        <begin position="201"/>
        <end position="224"/>
    </location>
</feature>
<dbReference type="InterPro" id="IPR036770">
    <property type="entry name" value="Ankyrin_rpt-contain_sf"/>
</dbReference>
<organism evidence="5 6">
    <name type="scientific">Lasiosphaeria hispida</name>
    <dbReference type="NCBI Taxonomy" id="260671"/>
    <lineage>
        <taxon>Eukaryota</taxon>
        <taxon>Fungi</taxon>
        <taxon>Dikarya</taxon>
        <taxon>Ascomycota</taxon>
        <taxon>Pezizomycotina</taxon>
        <taxon>Sordariomycetes</taxon>
        <taxon>Sordariomycetidae</taxon>
        <taxon>Sordariales</taxon>
        <taxon>Lasiosphaeriaceae</taxon>
        <taxon>Lasiosphaeria</taxon>
    </lineage>
</organism>
<dbReference type="SUPFAM" id="SSF48403">
    <property type="entry name" value="Ankyrin repeat"/>
    <property type="match status" value="1"/>
</dbReference>
<dbReference type="InterPro" id="IPR002110">
    <property type="entry name" value="Ankyrin_rpt"/>
</dbReference>
<keyword evidence="1" id="KW-0677">Repeat</keyword>
<proteinExistence type="predicted"/>
<evidence type="ECO:0000256" key="1">
    <source>
        <dbReference type="ARBA" id="ARBA00022737"/>
    </source>
</evidence>
<dbReference type="AlphaFoldDB" id="A0AAJ0HNG6"/>
<feature type="repeat" description="ANK" evidence="3">
    <location>
        <begin position="124"/>
        <end position="156"/>
    </location>
</feature>
<dbReference type="Proteomes" id="UP001275084">
    <property type="component" value="Unassembled WGS sequence"/>
</dbReference>
<dbReference type="PROSITE" id="PS50088">
    <property type="entry name" value="ANK_REPEAT"/>
    <property type="match status" value="3"/>
</dbReference>
<dbReference type="SMART" id="SM00248">
    <property type="entry name" value="ANK"/>
    <property type="match status" value="4"/>
</dbReference>
<sequence length="235" mass="25577">MELLIAEPRRIKNDPPPFRGAPMFSAIANDMVEMVCLLIIGGAAVNFLNKRWKYGRSPLQAVVGRQSLEIMEILIEAGADVNGVPAWNCGATAFQIAAAQGNIGIVKRLVDLKARVNAPGARKNGRTALEAAAEHGRIDVVQLLLSCGADTQLTERGQCQFIRAIQLATREGHATTAGLLRNSREWTEKDEEVTKRISSEGEIEDWEDETESSEGVEDLEDGIDDLGGRDGRLGR</sequence>
<name>A0AAJ0HNG6_9PEZI</name>
<keyword evidence="2 3" id="KW-0040">ANK repeat</keyword>
<dbReference type="PANTHER" id="PTHR24198:SF194">
    <property type="entry name" value="INVERSIN-A"/>
    <property type="match status" value="1"/>
</dbReference>
<dbReference type="Gene3D" id="1.25.40.20">
    <property type="entry name" value="Ankyrin repeat-containing domain"/>
    <property type="match status" value="1"/>
</dbReference>
<keyword evidence="6" id="KW-1185">Reference proteome</keyword>
<feature type="compositionally biased region" description="Basic and acidic residues" evidence="4">
    <location>
        <begin position="188"/>
        <end position="199"/>
    </location>
</feature>
<reference evidence="5" key="1">
    <citation type="journal article" date="2023" name="Mol. Phylogenet. Evol.">
        <title>Genome-scale phylogeny and comparative genomics of the fungal order Sordariales.</title>
        <authorList>
            <person name="Hensen N."/>
            <person name="Bonometti L."/>
            <person name="Westerberg I."/>
            <person name="Brannstrom I.O."/>
            <person name="Guillou S."/>
            <person name="Cros-Aarteil S."/>
            <person name="Calhoun S."/>
            <person name="Haridas S."/>
            <person name="Kuo A."/>
            <person name="Mondo S."/>
            <person name="Pangilinan J."/>
            <person name="Riley R."/>
            <person name="LaButti K."/>
            <person name="Andreopoulos B."/>
            <person name="Lipzen A."/>
            <person name="Chen C."/>
            <person name="Yan M."/>
            <person name="Daum C."/>
            <person name="Ng V."/>
            <person name="Clum A."/>
            <person name="Steindorff A."/>
            <person name="Ohm R.A."/>
            <person name="Martin F."/>
            <person name="Silar P."/>
            <person name="Natvig D.O."/>
            <person name="Lalanne C."/>
            <person name="Gautier V."/>
            <person name="Ament-Velasquez S.L."/>
            <person name="Kruys A."/>
            <person name="Hutchinson M.I."/>
            <person name="Powell A.J."/>
            <person name="Barry K."/>
            <person name="Miller A.N."/>
            <person name="Grigoriev I.V."/>
            <person name="Debuchy R."/>
            <person name="Gladieux P."/>
            <person name="Hiltunen Thoren M."/>
            <person name="Johannesson H."/>
        </authorList>
    </citation>
    <scope>NUCLEOTIDE SEQUENCE</scope>
    <source>
        <strain evidence="5">CBS 955.72</strain>
    </source>
</reference>
<evidence type="ECO:0000256" key="3">
    <source>
        <dbReference type="PROSITE-ProRule" id="PRU00023"/>
    </source>
</evidence>
<evidence type="ECO:0000256" key="4">
    <source>
        <dbReference type="SAM" id="MobiDB-lite"/>
    </source>
</evidence>